<reference evidence="2 3" key="1">
    <citation type="journal article" date="2016" name="Genome Announc.">
        <title>Draft Genome Sequence of Planomonospora sphaerica JCM9374, a Rare Actinomycete.</title>
        <authorList>
            <person name="Dohra H."/>
            <person name="Suzuki T."/>
            <person name="Inoue Y."/>
            <person name="Kodani S."/>
        </authorList>
    </citation>
    <scope>NUCLEOTIDE SEQUENCE [LARGE SCALE GENOMIC DNA]</scope>
    <source>
        <strain evidence="2 3">JCM 9374</strain>
    </source>
</reference>
<dbReference type="Proteomes" id="UP000077701">
    <property type="component" value="Unassembled WGS sequence"/>
</dbReference>
<reference evidence="3" key="2">
    <citation type="submission" date="2016-04" db="EMBL/GenBank/DDBJ databases">
        <title>Planomonospora sphaerica JCM9374 whole genome shotgun sequence.</title>
        <authorList>
            <person name="Suzuki T."/>
            <person name="Dohra H."/>
            <person name="Kodani S."/>
        </authorList>
    </citation>
    <scope>NUCLEOTIDE SEQUENCE [LARGE SCALE GENOMIC DNA]</scope>
    <source>
        <strain evidence="3">JCM 9374</strain>
    </source>
</reference>
<evidence type="ECO:0000313" key="2">
    <source>
        <dbReference type="EMBL" id="GAT70711.1"/>
    </source>
</evidence>
<protein>
    <submittedName>
        <fullName evidence="2">NmrA family transcriptional regulator</fullName>
    </submittedName>
</protein>
<dbReference type="AlphaFoldDB" id="A0A171DNS8"/>
<dbReference type="InterPro" id="IPR008030">
    <property type="entry name" value="NmrA-like"/>
</dbReference>
<dbReference type="Gene3D" id="3.40.50.720">
    <property type="entry name" value="NAD(P)-binding Rossmann-like Domain"/>
    <property type="match status" value="1"/>
</dbReference>
<evidence type="ECO:0000259" key="1">
    <source>
        <dbReference type="Pfam" id="PF05368"/>
    </source>
</evidence>
<dbReference type="PANTHER" id="PTHR43162">
    <property type="match status" value="1"/>
</dbReference>
<organism evidence="2 3">
    <name type="scientific">Planomonospora sphaerica</name>
    <dbReference type="NCBI Taxonomy" id="161355"/>
    <lineage>
        <taxon>Bacteria</taxon>
        <taxon>Bacillati</taxon>
        <taxon>Actinomycetota</taxon>
        <taxon>Actinomycetes</taxon>
        <taxon>Streptosporangiales</taxon>
        <taxon>Streptosporangiaceae</taxon>
        <taxon>Planomonospora</taxon>
    </lineage>
</organism>
<accession>A0A171DNS8</accession>
<dbReference type="InterPro" id="IPR036291">
    <property type="entry name" value="NAD(P)-bd_dom_sf"/>
</dbReference>
<name>A0A171DNS8_9ACTN</name>
<keyword evidence="3" id="KW-1185">Reference proteome</keyword>
<gene>
    <name evidence="2" type="ORF">PS9374_06397</name>
</gene>
<proteinExistence type="predicted"/>
<sequence>MNSSVALVVGTAKGTHMKILVTGATGFVGRNVVDRLVRAGTEVRALTRNPAAAGLPLQVEVVRGDLAEPGSVAPAFDGIDRMYLFPVDETAREVVAMAERAGVRRVVDLSAASVTAGLHTNPVEEAVEESGMEWTHVRPCGFMVNTLQIWAPSVRAERVVRYPFADEPTMLVHEADIAAVAVAALLQDGHHGRAYTVTGPGLVSVREQVAAIGAALGEEVRYEEVTRERARELMRAQGGFAAESADLMLGFAEYGGDAPEGGGYAEQDWSTLMRVWPDVEQVTGRPPRTYAGWARDHAADFR</sequence>
<dbReference type="SUPFAM" id="SSF51735">
    <property type="entry name" value="NAD(P)-binding Rossmann-fold domains"/>
    <property type="match status" value="1"/>
</dbReference>
<dbReference type="STRING" id="161355.PS9374_06397"/>
<dbReference type="PANTHER" id="PTHR43162:SF1">
    <property type="entry name" value="PRESTALK A DIFFERENTIATION PROTEIN A"/>
    <property type="match status" value="1"/>
</dbReference>
<comment type="caution">
    <text evidence="2">The sequence shown here is derived from an EMBL/GenBank/DDBJ whole genome shotgun (WGS) entry which is preliminary data.</text>
</comment>
<dbReference type="InterPro" id="IPR051604">
    <property type="entry name" value="Ergot_Alk_Oxidoreductase"/>
</dbReference>
<evidence type="ECO:0000313" key="3">
    <source>
        <dbReference type="Proteomes" id="UP000077701"/>
    </source>
</evidence>
<dbReference type="Pfam" id="PF05368">
    <property type="entry name" value="NmrA"/>
    <property type="match status" value="1"/>
</dbReference>
<dbReference type="EMBL" id="BDCX01000018">
    <property type="protein sequence ID" value="GAT70711.1"/>
    <property type="molecule type" value="Genomic_DNA"/>
</dbReference>
<feature type="domain" description="NmrA-like" evidence="1">
    <location>
        <begin position="17"/>
        <end position="233"/>
    </location>
</feature>